<evidence type="ECO:0000259" key="3">
    <source>
        <dbReference type="PROSITE" id="PS50089"/>
    </source>
</evidence>
<dbReference type="GO" id="GO:0008270">
    <property type="term" value="F:zinc ion binding"/>
    <property type="evidence" value="ECO:0007669"/>
    <property type="project" value="UniProtKB-KW"/>
</dbReference>
<keyword evidence="1" id="KW-0863">Zinc-finger</keyword>
<evidence type="ECO:0000313" key="5">
    <source>
        <dbReference type="Proteomes" id="UP000604825"/>
    </source>
</evidence>
<dbReference type="PROSITE" id="PS50089">
    <property type="entry name" value="ZF_RING_2"/>
    <property type="match status" value="1"/>
</dbReference>
<dbReference type="InterPro" id="IPR013083">
    <property type="entry name" value="Znf_RING/FYVE/PHD"/>
</dbReference>
<dbReference type="Proteomes" id="UP000604825">
    <property type="component" value="Unassembled WGS sequence"/>
</dbReference>
<reference evidence="4" key="1">
    <citation type="submission" date="2020-10" db="EMBL/GenBank/DDBJ databases">
        <authorList>
            <person name="Han B."/>
            <person name="Lu T."/>
            <person name="Zhao Q."/>
            <person name="Huang X."/>
            <person name="Zhao Y."/>
        </authorList>
    </citation>
    <scope>NUCLEOTIDE SEQUENCE</scope>
</reference>
<keyword evidence="1" id="KW-0862">Zinc</keyword>
<sequence length="106" mass="11128">MPCAHRFHERCLTEWLALSCRCPCCRHALPSEGKAPPAVSSLAVATSTATTSAAEGGGAGATGGFQGRAREAATRRRSTRARQGNVRLFGPEWTADTSDDGLGLQQ</sequence>
<evidence type="ECO:0000256" key="1">
    <source>
        <dbReference type="PROSITE-ProRule" id="PRU00175"/>
    </source>
</evidence>
<organism evidence="4 5">
    <name type="scientific">Miscanthus lutarioriparius</name>
    <dbReference type="NCBI Taxonomy" id="422564"/>
    <lineage>
        <taxon>Eukaryota</taxon>
        <taxon>Viridiplantae</taxon>
        <taxon>Streptophyta</taxon>
        <taxon>Embryophyta</taxon>
        <taxon>Tracheophyta</taxon>
        <taxon>Spermatophyta</taxon>
        <taxon>Magnoliopsida</taxon>
        <taxon>Liliopsida</taxon>
        <taxon>Poales</taxon>
        <taxon>Poaceae</taxon>
        <taxon>PACMAD clade</taxon>
        <taxon>Panicoideae</taxon>
        <taxon>Andropogonodae</taxon>
        <taxon>Andropogoneae</taxon>
        <taxon>Saccharinae</taxon>
        <taxon>Miscanthus</taxon>
    </lineage>
</organism>
<evidence type="ECO:0000313" key="4">
    <source>
        <dbReference type="EMBL" id="CAD6254817.1"/>
    </source>
</evidence>
<keyword evidence="1" id="KW-0479">Metal-binding</keyword>
<proteinExistence type="predicted"/>
<protein>
    <recommendedName>
        <fullName evidence="3">RING-type domain-containing protein</fullName>
    </recommendedName>
</protein>
<feature type="compositionally biased region" description="Gly residues" evidence="2">
    <location>
        <begin position="55"/>
        <end position="66"/>
    </location>
</feature>
<dbReference type="AlphaFoldDB" id="A0A811QC47"/>
<gene>
    <name evidence="4" type="ORF">NCGR_LOCUS38416</name>
</gene>
<dbReference type="EMBL" id="CAJGYO010000009">
    <property type="protein sequence ID" value="CAD6254817.1"/>
    <property type="molecule type" value="Genomic_DNA"/>
</dbReference>
<dbReference type="InterPro" id="IPR001841">
    <property type="entry name" value="Znf_RING"/>
</dbReference>
<keyword evidence="5" id="KW-1185">Reference proteome</keyword>
<comment type="caution">
    <text evidence="4">The sequence shown here is derived from an EMBL/GenBank/DDBJ whole genome shotgun (WGS) entry which is preliminary data.</text>
</comment>
<dbReference type="Gene3D" id="3.30.40.10">
    <property type="entry name" value="Zinc/RING finger domain, C3HC4 (zinc finger)"/>
    <property type="match status" value="1"/>
</dbReference>
<evidence type="ECO:0000256" key="2">
    <source>
        <dbReference type="SAM" id="MobiDB-lite"/>
    </source>
</evidence>
<accession>A0A811QC47</accession>
<dbReference type="OrthoDB" id="21204at2759"/>
<dbReference type="SUPFAM" id="SSF57850">
    <property type="entry name" value="RING/U-box"/>
    <property type="match status" value="1"/>
</dbReference>
<name>A0A811QC47_9POAL</name>
<feature type="region of interest" description="Disordered" evidence="2">
    <location>
        <begin position="49"/>
        <end position="106"/>
    </location>
</feature>
<feature type="domain" description="RING-type" evidence="3">
    <location>
        <begin position="1"/>
        <end position="26"/>
    </location>
</feature>